<dbReference type="Proteomes" id="UP000218231">
    <property type="component" value="Unassembled WGS sequence"/>
</dbReference>
<feature type="compositionally biased region" description="Pro residues" evidence="2">
    <location>
        <begin position="1960"/>
        <end position="1970"/>
    </location>
</feature>
<protein>
    <recommendedName>
        <fullName evidence="3">Spen paralogue and orthologue SPOC C-terminal domain-containing protein</fullName>
    </recommendedName>
</protein>
<sequence length="2128" mass="236813">MNSTTQTTPGAPKSRARKSVNAVAPSKENAFKAHQVEPSSSGEDKGPMYTRLYENHNGITAEQALESIEAETCMKILQSISALPEKMLLGSLAQSESRKSQHSEEGSKESKHKEKERDRDREQSSRKKEKEKPQKQSKSSRLASDSDSDSKETYEKKKKKHRDKEKPGREEKREREREREKEKEKPPSPESMVPIAQYPTVENASTVPESELFTKFGFVPLELTVTELEPGIIEGGMFYATLPFKKKPSKARSRSSSSDRSRSNSNSTDTRDSGKLSLNKKKSVVITESKCAVCTVALPDDTSAYCSEKCLVEIVNKATKAFASQDEGVSIVSSSGGLHSCKPSVAELLDFLKAYPIYVPLIPAKTAAKEKPVAKKPQEEPVKEKAPPKPLTKESDAIRFNVRQSLIKELTQSIRAIAGSCDLTKSRALIEQLEMILFKKCEMNVKSNKYKEFVKALIMCFREGKNEISIRLMNGSLTVQKLALIDPEMLKCDESLTPLRPAEVQVSGDTQDNVESVETPTTVAAAAEEPSTSKSQATAEATKQQTPLFTLKTSIPGLGYAVPKKKAPTRQQVSANALDSILGDGKRDTTSQHLSHFFDANCSICAMKMKSNAEAEKKDRNEKEKIKEEIKKKRQELKITERSLEFDSKRSSDHRFNDRDDDYDDDYASPPGGNSPGDRWNEADEDRDRDRDWNARSGRGSLRKDDSANRSGGDSWRRSENWRYNEDEDEDYRRGDRDFDRRRREEEREERDERRPGTSRDERTEVHRRGDAEGVKITKQQLQHLFMNPIIWRGQVVFNGVVFVSSLVALSGSSCFELTGQLPVSLKITGRIAPIVVFDYFSSIRLNKMYSIALYQIEQPMDDEGSRRFINLYMDMINKDRNFVIEVPCPLVREAYLLPLQPGQDPPAYLLPFDGPGILMSHGYMILCIMTLDTEPQGLDEVLPKAKAAVDGRISQLSNSSPRTDAASHGSADAIPPHSGSLPAPVPAPILAASAPTTTSTVTLDSSHDSDDVVPLNESEPAPVPAPALKDISSASNAPEQQQSDELFPANFFDRIREKGQQQDESGTAATDSTSAVVPMDPNSVRTLEDLLLYIELTESPKLIKDVVARFMADDSIPEEQKELIRTRVVNKITAAKNKRKMKDGEKSERRSRDDEQQIKEASVSAENDFQPTDECSTFADKTLHSVIDSARSKLNGSNEVVIDAARGDSAHSREIVPVSSMSMVGEAGSIRGPHTPEFDRSEKYTMPPSSSAGDVSHPSAETSFPPLPTIPPPPSKRTLPSALGPFGMPPPMTSMASSLFNTSAPPPLYPSHPGPPLYNAPLPQFPPQPHFNQPISATPFVTAHIDSTSNRGSIIDFFNSAGGFKPTTEIAPIPPELIHNKSIFSGGIAPGFGRARSESRSPSPNSKLGSPRSPQIGPGPSLSSERRPTIRLSTIAGRRILPGARAVRPPRPPRTPSPDPYELVRKQVIEERDRRRAQEADEKEERRRRLEEERKEYKERKRKREEEMLESLPGPVKVQRGLWDERMDELSQQAAGIWIYLTEKRQTVDIAEKSRAVNAEVRGDEMSSRLSDDEDPNTRKKNREGRGSREWKKPMVAQGKDPWQEESPWKKKKIRGKKKRKPVDGAAGGQEQTEAEQGEGNEGDETNTASETMDAQTVVEKTPQEVANKGNEANRFDDFDDSDIGMSFEKQPEKEQQQEESQENPFWDVEMPVLEFGSTKHRDVPPQRREKQPPPPKNRGRGRGQQQQQRHGAEPWKKNKQNMKGGRMGGNYLSYDNGYDDGGYDESYDDWAGGNAEPYPNQAYQAPDTWKRNRPNMRGKIFEGVRMGGPPPFDSRNRGMRMDRGRGGRGRRGFEDEPNWGNDSFNDGGFRQRGKKRGRNSFEEPGRRQDDYDDWANNDSWNEESSYTNPRSPFSNFAWSEYERDEPSQSADNWQNQRGGRGRFDRGGGGNIPRQVGPGPSPGRMPPPSQMHIQEGPLIPAPRGKPMPLFAVTPGPDRGRKPSPFFGGTPRPHSPVSFVPEAGHHPHTAPVLAPSRPVPKPNFPPGFPPPLGFPSFHPSRRMSPPSCVRSPAPPTLQPPPKAPRIGTPSANDSDLPPPPPPPPPPMDFDVVPVPPPPPIFNPPAPSS</sequence>
<feature type="compositionally biased region" description="Pro residues" evidence="2">
    <location>
        <begin position="2037"/>
        <end position="2053"/>
    </location>
</feature>
<feature type="compositionally biased region" description="Basic and acidic residues" evidence="2">
    <location>
        <begin position="1836"/>
        <end position="1847"/>
    </location>
</feature>
<proteinExistence type="predicted"/>
<feature type="coiled-coil region" evidence="1">
    <location>
        <begin position="612"/>
        <end position="643"/>
    </location>
</feature>
<feature type="compositionally biased region" description="Low complexity" evidence="2">
    <location>
        <begin position="989"/>
        <end position="1005"/>
    </location>
</feature>
<keyword evidence="1" id="KW-0175">Coiled coil</keyword>
<feature type="region of interest" description="Disordered" evidence="2">
    <location>
        <begin position="953"/>
        <end position="1045"/>
    </location>
</feature>
<feature type="compositionally biased region" description="Basic and acidic residues" evidence="2">
    <location>
        <begin position="1143"/>
        <end position="1159"/>
    </location>
</feature>
<dbReference type="PANTHER" id="PTHR48176">
    <property type="entry name" value="DDRGK DOMAIN-CONTAINING PROTEIN 1"/>
    <property type="match status" value="1"/>
</dbReference>
<feature type="compositionally biased region" description="Polar residues" evidence="2">
    <location>
        <begin position="1647"/>
        <end position="1656"/>
    </location>
</feature>
<feature type="compositionally biased region" description="Polar residues" evidence="2">
    <location>
        <begin position="1898"/>
        <end position="1919"/>
    </location>
</feature>
<dbReference type="InterPro" id="IPR050899">
    <property type="entry name" value="DDRGK_domain-containing"/>
</dbReference>
<reference evidence="4 5" key="1">
    <citation type="journal article" date="2017" name="Curr. Biol.">
        <title>Genome architecture and evolution of a unichromosomal asexual nematode.</title>
        <authorList>
            <person name="Fradin H."/>
            <person name="Zegar C."/>
            <person name="Gutwein M."/>
            <person name="Lucas J."/>
            <person name="Kovtun M."/>
            <person name="Corcoran D."/>
            <person name="Baugh L.R."/>
            <person name="Kiontke K."/>
            <person name="Gunsalus K."/>
            <person name="Fitch D.H."/>
            <person name="Piano F."/>
        </authorList>
    </citation>
    <scope>NUCLEOTIDE SEQUENCE [LARGE SCALE GENOMIC DNA]</scope>
    <source>
        <strain evidence="4">PF1309</strain>
    </source>
</reference>
<dbReference type="EMBL" id="LIAE01010508">
    <property type="protein sequence ID" value="PAV59724.1"/>
    <property type="molecule type" value="Genomic_DNA"/>
</dbReference>
<feature type="compositionally biased region" description="Pro residues" evidence="2">
    <location>
        <begin position="1450"/>
        <end position="1460"/>
    </location>
</feature>
<keyword evidence="5" id="KW-1185">Reference proteome</keyword>
<feature type="region of interest" description="Disordered" evidence="2">
    <location>
        <begin position="646"/>
        <end position="718"/>
    </location>
</feature>
<feature type="compositionally biased region" description="Basic and acidic residues" evidence="2">
    <location>
        <begin position="1235"/>
        <end position="1244"/>
    </location>
</feature>
<feature type="compositionally biased region" description="Basic and acidic residues" evidence="2">
    <location>
        <begin position="679"/>
        <end position="694"/>
    </location>
</feature>
<feature type="compositionally biased region" description="Basic and acidic residues" evidence="2">
    <location>
        <begin position="1463"/>
        <end position="1500"/>
    </location>
</feature>
<feature type="compositionally biased region" description="Pro residues" evidence="2">
    <location>
        <begin position="2096"/>
        <end position="2128"/>
    </location>
</feature>
<feature type="region of interest" description="Disordered" evidence="2">
    <location>
        <begin position="1"/>
        <end position="50"/>
    </location>
</feature>
<feature type="compositionally biased region" description="Low complexity" evidence="2">
    <location>
        <begin position="136"/>
        <end position="145"/>
    </location>
</feature>
<dbReference type="CDD" id="cd21538">
    <property type="entry name" value="SPOC_TFIIS"/>
    <property type="match status" value="1"/>
</dbReference>
<feature type="compositionally biased region" description="Polar residues" evidence="2">
    <location>
        <begin position="1165"/>
        <end position="1174"/>
    </location>
</feature>
<gene>
    <name evidence="4" type="ORF">WR25_23706</name>
</gene>
<feature type="compositionally biased region" description="Basic and acidic residues" evidence="2">
    <location>
        <begin position="164"/>
        <end position="187"/>
    </location>
</feature>
<evidence type="ECO:0000259" key="3">
    <source>
        <dbReference type="Pfam" id="PF07744"/>
    </source>
</evidence>
<feature type="compositionally biased region" description="Basic and acidic residues" evidence="2">
    <location>
        <begin position="1550"/>
        <end position="1572"/>
    </location>
</feature>
<dbReference type="SUPFAM" id="SSF46942">
    <property type="entry name" value="Elongation factor TFIIS domain 2"/>
    <property type="match status" value="1"/>
</dbReference>
<evidence type="ECO:0000256" key="2">
    <source>
        <dbReference type="SAM" id="MobiDB-lite"/>
    </source>
</evidence>
<feature type="compositionally biased region" description="Basic and acidic residues" evidence="2">
    <location>
        <begin position="646"/>
        <end position="658"/>
    </location>
</feature>
<feature type="compositionally biased region" description="Polar residues" evidence="2">
    <location>
        <begin position="1063"/>
        <end position="1076"/>
    </location>
</feature>
<feature type="compositionally biased region" description="Acidic residues" evidence="2">
    <location>
        <begin position="1779"/>
        <end position="1790"/>
    </location>
</feature>
<feature type="region of interest" description="Disordered" evidence="2">
    <location>
        <begin position="370"/>
        <end position="391"/>
    </location>
</feature>
<evidence type="ECO:0000313" key="4">
    <source>
        <dbReference type="EMBL" id="PAV59724.1"/>
    </source>
</evidence>
<feature type="domain" description="Spen paralogue and orthologue SPOC C-terminal" evidence="3">
    <location>
        <begin position="788"/>
        <end position="926"/>
    </location>
</feature>
<dbReference type="OrthoDB" id="5860404at2759"/>
<feature type="compositionally biased region" description="Basic and acidic residues" evidence="2">
    <location>
        <begin position="1881"/>
        <end position="1891"/>
    </location>
</feature>
<dbReference type="InterPro" id="IPR036575">
    <property type="entry name" value="TFIIS_cen_dom_sf"/>
</dbReference>
<feature type="compositionally biased region" description="Polar residues" evidence="2">
    <location>
        <begin position="1033"/>
        <end position="1045"/>
    </location>
</feature>
<feature type="compositionally biased region" description="Basic and acidic residues" evidence="2">
    <location>
        <begin position="96"/>
        <end position="134"/>
    </location>
</feature>
<comment type="caution">
    <text evidence="4">The sequence shown here is derived from an EMBL/GenBank/DDBJ whole genome shotgun (WGS) entry which is preliminary data.</text>
</comment>
<evidence type="ECO:0000256" key="1">
    <source>
        <dbReference type="SAM" id="Coils"/>
    </source>
</evidence>
<evidence type="ECO:0000313" key="5">
    <source>
        <dbReference type="Proteomes" id="UP000218231"/>
    </source>
</evidence>
<feature type="compositionally biased region" description="Basic and acidic residues" evidence="2">
    <location>
        <begin position="1585"/>
        <end position="1594"/>
    </location>
</feature>
<feature type="region of interest" description="Disordered" evidence="2">
    <location>
        <begin position="1136"/>
        <end position="1174"/>
    </location>
</feature>
<accession>A0A2A2JDN1</accession>
<dbReference type="STRING" id="2018661.A0A2A2JDN1"/>
<dbReference type="InterPro" id="IPR012921">
    <property type="entry name" value="SPOC_C"/>
</dbReference>
<name>A0A2A2JDN1_9BILA</name>
<feature type="region of interest" description="Disordered" evidence="2">
    <location>
        <begin position="741"/>
        <end position="772"/>
    </location>
</feature>
<feature type="compositionally biased region" description="Acidic residues" evidence="2">
    <location>
        <begin position="1634"/>
        <end position="1646"/>
    </location>
</feature>
<feature type="compositionally biased region" description="Polar residues" evidence="2">
    <location>
        <begin position="1929"/>
        <end position="1938"/>
    </location>
</feature>
<feature type="region of interest" description="Disordered" evidence="2">
    <location>
        <begin position="1059"/>
        <end position="1081"/>
    </location>
</feature>
<dbReference type="PANTHER" id="PTHR48176:SF1">
    <property type="entry name" value="DDRGK DOMAIN-CONTAINING PROTEIN 1"/>
    <property type="match status" value="1"/>
</dbReference>
<feature type="compositionally biased region" description="Basic residues" evidence="2">
    <location>
        <begin position="1611"/>
        <end position="1622"/>
    </location>
</feature>
<feature type="region of interest" description="Disordered" evidence="2">
    <location>
        <begin position="246"/>
        <end position="276"/>
    </location>
</feature>
<feature type="region of interest" description="Disordered" evidence="2">
    <location>
        <begin position="1550"/>
        <end position="2128"/>
    </location>
</feature>
<feature type="region of interest" description="Disordered" evidence="2">
    <location>
        <begin position="1226"/>
        <end position="1291"/>
    </location>
</feature>
<dbReference type="Pfam" id="PF07744">
    <property type="entry name" value="SPOC"/>
    <property type="match status" value="1"/>
</dbReference>
<feature type="compositionally biased region" description="Basic and acidic residues" evidence="2">
    <location>
        <begin position="1719"/>
        <end position="1733"/>
    </location>
</feature>
<dbReference type="GO" id="GO:0006351">
    <property type="term" value="P:DNA-templated transcription"/>
    <property type="evidence" value="ECO:0007669"/>
    <property type="project" value="InterPro"/>
</dbReference>
<feature type="region of interest" description="Disordered" evidence="2">
    <location>
        <begin position="91"/>
        <end position="196"/>
    </location>
</feature>
<organism evidence="4 5">
    <name type="scientific">Diploscapter pachys</name>
    <dbReference type="NCBI Taxonomy" id="2018661"/>
    <lineage>
        <taxon>Eukaryota</taxon>
        <taxon>Metazoa</taxon>
        <taxon>Ecdysozoa</taxon>
        <taxon>Nematoda</taxon>
        <taxon>Chromadorea</taxon>
        <taxon>Rhabditida</taxon>
        <taxon>Rhabditina</taxon>
        <taxon>Rhabditomorpha</taxon>
        <taxon>Rhabditoidea</taxon>
        <taxon>Rhabditidae</taxon>
        <taxon>Diploscapter</taxon>
    </lineage>
</organism>
<dbReference type="GO" id="GO:0044389">
    <property type="term" value="F:ubiquitin-like protein ligase binding"/>
    <property type="evidence" value="ECO:0007669"/>
    <property type="project" value="TreeGrafter"/>
</dbReference>
<feature type="region of interest" description="Disordered" evidence="2">
    <location>
        <begin position="1390"/>
        <end position="1515"/>
    </location>
</feature>
<feature type="compositionally biased region" description="Pro residues" evidence="2">
    <location>
        <begin position="2072"/>
        <end position="2083"/>
    </location>
</feature>
<feature type="compositionally biased region" description="Pro residues" evidence="2">
    <location>
        <begin position="1266"/>
        <end position="1276"/>
    </location>
</feature>